<feature type="non-terminal residue" evidence="2">
    <location>
        <position position="1"/>
    </location>
</feature>
<sequence length="122" mass="12910">GDRAVPAWAGPGPLGRLPPDRGPGPRRGRAGGAAGDPLPRAAPHGRGRDVRRGARRPPGARHPRARRGQPRLPRTAERRRLGHGCALPPRRRPSLDGRRRPPGPGRADGRAAGPVAARPAQR</sequence>
<evidence type="ECO:0000256" key="1">
    <source>
        <dbReference type="SAM" id="MobiDB-lite"/>
    </source>
</evidence>
<dbReference type="EMBL" id="CADCTS010000299">
    <property type="protein sequence ID" value="CAA9311514.1"/>
    <property type="molecule type" value="Genomic_DNA"/>
</dbReference>
<gene>
    <name evidence="2" type="ORF">AVDCRST_MAG48-2094</name>
</gene>
<name>A0A6J4KPR3_9ACTN</name>
<reference evidence="2" key="1">
    <citation type="submission" date="2020-02" db="EMBL/GenBank/DDBJ databases">
        <authorList>
            <person name="Meier V. D."/>
        </authorList>
    </citation>
    <scope>NUCLEOTIDE SEQUENCE</scope>
    <source>
        <strain evidence="2">AVDCRST_MAG48</strain>
    </source>
</reference>
<organism evidence="2">
    <name type="scientific">uncultured Friedmanniella sp</name>
    <dbReference type="NCBI Taxonomy" id="335381"/>
    <lineage>
        <taxon>Bacteria</taxon>
        <taxon>Bacillati</taxon>
        <taxon>Actinomycetota</taxon>
        <taxon>Actinomycetes</taxon>
        <taxon>Propionibacteriales</taxon>
        <taxon>Nocardioidaceae</taxon>
        <taxon>Friedmanniella</taxon>
        <taxon>environmental samples</taxon>
    </lineage>
</organism>
<accession>A0A6J4KPR3</accession>
<feature type="compositionally biased region" description="Basic residues" evidence="1">
    <location>
        <begin position="53"/>
        <end position="69"/>
    </location>
</feature>
<feature type="compositionally biased region" description="Low complexity" evidence="1">
    <location>
        <begin position="110"/>
        <end position="122"/>
    </location>
</feature>
<feature type="region of interest" description="Disordered" evidence="1">
    <location>
        <begin position="1"/>
        <end position="122"/>
    </location>
</feature>
<dbReference type="AlphaFoldDB" id="A0A6J4KPR3"/>
<protein>
    <submittedName>
        <fullName evidence="2">Uncharacterized protein</fullName>
    </submittedName>
</protein>
<proteinExistence type="predicted"/>
<feature type="non-terminal residue" evidence="2">
    <location>
        <position position="122"/>
    </location>
</feature>
<evidence type="ECO:0000313" key="2">
    <source>
        <dbReference type="EMBL" id="CAA9311514.1"/>
    </source>
</evidence>